<feature type="region of interest" description="Disordered" evidence="1">
    <location>
        <begin position="218"/>
        <end position="292"/>
    </location>
</feature>
<accession>A0ABR2ZQG2</accession>
<keyword evidence="3" id="KW-1185">Reference proteome</keyword>
<name>A0ABR2ZQG2_9AGAR</name>
<gene>
    <name evidence="2" type="ORF">AAF712_009452</name>
</gene>
<proteinExistence type="predicted"/>
<evidence type="ECO:0000313" key="3">
    <source>
        <dbReference type="Proteomes" id="UP001437256"/>
    </source>
</evidence>
<organism evidence="2 3">
    <name type="scientific">Marasmius tenuissimus</name>
    <dbReference type="NCBI Taxonomy" id="585030"/>
    <lineage>
        <taxon>Eukaryota</taxon>
        <taxon>Fungi</taxon>
        <taxon>Dikarya</taxon>
        <taxon>Basidiomycota</taxon>
        <taxon>Agaricomycotina</taxon>
        <taxon>Agaricomycetes</taxon>
        <taxon>Agaricomycetidae</taxon>
        <taxon>Agaricales</taxon>
        <taxon>Marasmiineae</taxon>
        <taxon>Marasmiaceae</taxon>
        <taxon>Marasmius</taxon>
    </lineage>
</organism>
<reference evidence="2 3" key="1">
    <citation type="submission" date="2024-05" db="EMBL/GenBank/DDBJ databases">
        <title>A draft genome resource for the thread blight pathogen Marasmius tenuissimus strain MS-2.</title>
        <authorList>
            <person name="Yulfo-Soto G.E."/>
            <person name="Baruah I.K."/>
            <person name="Amoako-Attah I."/>
            <person name="Bukari Y."/>
            <person name="Meinhardt L.W."/>
            <person name="Bailey B.A."/>
            <person name="Cohen S.P."/>
        </authorList>
    </citation>
    <scope>NUCLEOTIDE SEQUENCE [LARGE SCALE GENOMIC DNA]</scope>
    <source>
        <strain evidence="2 3">MS-2</strain>
    </source>
</reference>
<sequence length="292" mass="33131">MHVGLEFLSSMHHIVVGWETNRYFNRDIVRWMEAMNIVRRIHRLPEDHFPTFPNHLPFRLFSKLMEVFGSSSSADCDAFYQYLDPLKEYWRDTFGIPRGAVVMLLADHINNYPQSNPESHSSLDGWTVSPFVMSSSGMELIAFVDKQFEEDPGLKGYMSQSWNKDEKEAWIEAMERVRRARRLYEAVRIDPEHSDGTPLPFKPNAGADEDFIEARDGAGVDEVDHDNEKIGPSKTESSRDSGGVAGVRSFNESGINEEKESEISEPDGSEWGQDDHDLGQKEVGGPGADKNM</sequence>
<evidence type="ECO:0000313" key="2">
    <source>
        <dbReference type="EMBL" id="KAL0063653.1"/>
    </source>
</evidence>
<dbReference type="EMBL" id="JBBXMP010000076">
    <property type="protein sequence ID" value="KAL0063653.1"/>
    <property type="molecule type" value="Genomic_DNA"/>
</dbReference>
<evidence type="ECO:0000256" key="1">
    <source>
        <dbReference type="SAM" id="MobiDB-lite"/>
    </source>
</evidence>
<feature type="compositionally biased region" description="Basic and acidic residues" evidence="1">
    <location>
        <begin position="226"/>
        <end position="239"/>
    </location>
</feature>
<comment type="caution">
    <text evidence="2">The sequence shown here is derived from an EMBL/GenBank/DDBJ whole genome shotgun (WGS) entry which is preliminary data.</text>
</comment>
<feature type="compositionally biased region" description="Gly residues" evidence="1">
    <location>
        <begin position="282"/>
        <end position="292"/>
    </location>
</feature>
<dbReference type="Proteomes" id="UP001437256">
    <property type="component" value="Unassembled WGS sequence"/>
</dbReference>
<protein>
    <submittedName>
        <fullName evidence="2">Uncharacterized protein</fullName>
    </submittedName>
</protein>